<organism evidence="2">
    <name type="scientific">uncultured Rubrobacteraceae bacterium</name>
    <dbReference type="NCBI Taxonomy" id="349277"/>
    <lineage>
        <taxon>Bacteria</taxon>
        <taxon>Bacillati</taxon>
        <taxon>Actinomycetota</taxon>
        <taxon>Rubrobacteria</taxon>
        <taxon>Rubrobacterales</taxon>
        <taxon>Rubrobacteraceae</taxon>
        <taxon>environmental samples</taxon>
    </lineage>
</organism>
<feature type="region of interest" description="Disordered" evidence="1">
    <location>
        <begin position="22"/>
        <end position="42"/>
    </location>
</feature>
<dbReference type="EMBL" id="CADCUW010000682">
    <property type="protein sequence ID" value="CAA9455736.1"/>
    <property type="molecule type" value="Genomic_DNA"/>
</dbReference>
<protein>
    <submittedName>
        <fullName evidence="2">Uncharacterized protein</fullName>
    </submittedName>
</protein>
<name>A0A6J4QY77_9ACTN</name>
<evidence type="ECO:0000256" key="1">
    <source>
        <dbReference type="SAM" id="MobiDB-lite"/>
    </source>
</evidence>
<sequence length="42" mass="4616">MPAFFAAAAILLPRLYRDELAHPLDRPSEKQVASGPPRTPKS</sequence>
<proteinExistence type="predicted"/>
<gene>
    <name evidence="2" type="ORF">AVDCRST_MAG01-01-5160</name>
</gene>
<evidence type="ECO:0000313" key="2">
    <source>
        <dbReference type="EMBL" id="CAA9455736.1"/>
    </source>
</evidence>
<dbReference type="AlphaFoldDB" id="A0A6J4QY77"/>
<reference evidence="2" key="1">
    <citation type="submission" date="2020-02" db="EMBL/GenBank/DDBJ databases">
        <authorList>
            <person name="Meier V. D."/>
        </authorList>
    </citation>
    <scope>NUCLEOTIDE SEQUENCE</scope>
    <source>
        <strain evidence="2">AVDCRST_MAG01</strain>
    </source>
</reference>
<accession>A0A6J4QY77</accession>